<dbReference type="GO" id="GO:0006508">
    <property type="term" value="P:proteolysis"/>
    <property type="evidence" value="ECO:0007669"/>
    <property type="project" value="InterPro"/>
</dbReference>
<dbReference type="STRING" id="1117379.BABA_06576"/>
<dbReference type="MEROPS" id="M15.024"/>
<dbReference type="InterPro" id="IPR003709">
    <property type="entry name" value="VanY-like_core_dom"/>
</dbReference>
<keyword evidence="5" id="KW-1185">Reference proteome</keyword>
<dbReference type="Pfam" id="PF02557">
    <property type="entry name" value="VanY"/>
    <property type="match status" value="1"/>
</dbReference>
<name>K6DCD3_9BACI</name>
<feature type="region of interest" description="Disordered" evidence="1">
    <location>
        <begin position="59"/>
        <end position="83"/>
    </location>
</feature>
<evidence type="ECO:0000259" key="3">
    <source>
        <dbReference type="Pfam" id="PF02557"/>
    </source>
</evidence>
<protein>
    <submittedName>
        <fullName evidence="4">Peptidase M15B and M15C DD-carboxypeptidase VanY/endolysin</fullName>
    </submittedName>
</protein>
<evidence type="ECO:0000256" key="2">
    <source>
        <dbReference type="SAM" id="Phobius"/>
    </source>
</evidence>
<dbReference type="GO" id="GO:0004180">
    <property type="term" value="F:carboxypeptidase activity"/>
    <property type="evidence" value="ECO:0007669"/>
    <property type="project" value="UniProtKB-KW"/>
</dbReference>
<keyword evidence="4" id="KW-0121">Carboxypeptidase</keyword>
<dbReference type="InterPro" id="IPR058193">
    <property type="entry name" value="VanY/YodJ_core_dom"/>
</dbReference>
<evidence type="ECO:0000256" key="1">
    <source>
        <dbReference type="SAM" id="MobiDB-lite"/>
    </source>
</evidence>
<dbReference type="eggNOG" id="COG1876">
    <property type="taxonomic scope" value="Bacteria"/>
</dbReference>
<keyword evidence="4" id="KW-0378">Hydrolase</keyword>
<dbReference type="EMBL" id="AJLS01000042">
    <property type="protein sequence ID" value="EKN70192.1"/>
    <property type="molecule type" value="Genomic_DNA"/>
</dbReference>
<accession>K6DCD3</accession>
<gene>
    <name evidence="4" type="ORF">BABA_06576</name>
</gene>
<keyword evidence="2" id="KW-0472">Membrane</keyword>
<dbReference type="RefSeq" id="WP_007084342.1">
    <property type="nucleotide sequence ID" value="NZ_AJLS01000042.1"/>
</dbReference>
<keyword evidence="4" id="KW-0645">Protease</keyword>
<dbReference type="Proteomes" id="UP000006316">
    <property type="component" value="Unassembled WGS sequence"/>
</dbReference>
<feature type="transmembrane region" description="Helical" evidence="2">
    <location>
        <begin position="28"/>
        <end position="47"/>
    </location>
</feature>
<sequence>MAPGARQFSKPKLILSYLLKGTITMSKLTRFLICFLVIALSLLGYSWKNHSVKEEGKVVNMPPVPANHSSTESNKNKERTEKDSRIQIVAAPEIIPVLVNKQNMLPDDYNPSDLVDPNIPFIFTEKLPKRKMRAMAAAAIEKLFAAAKRDGVSLLGVSAYRSHEAQTSLFNHYVNVDGYKAAMTYSAVPGTSEHETGLAIDVTGGNGKCAAEDCFEGTPEADWLQEHAADYGFIIRYPKGKDEITGYQYEPWHLRYVGKTIAKKIMDRGITLEEYYNTAQVNNGA</sequence>
<comment type="caution">
    <text evidence="4">The sequence shown here is derived from an EMBL/GenBank/DDBJ whole genome shotgun (WGS) entry which is preliminary data.</text>
</comment>
<dbReference type="PANTHER" id="PTHR34385">
    <property type="entry name" value="D-ALANYL-D-ALANINE CARBOXYPEPTIDASE"/>
    <property type="match status" value="1"/>
</dbReference>
<evidence type="ECO:0000313" key="5">
    <source>
        <dbReference type="Proteomes" id="UP000006316"/>
    </source>
</evidence>
<dbReference type="PANTHER" id="PTHR34385:SF1">
    <property type="entry name" value="PEPTIDOGLYCAN L-ALANYL-D-GLUTAMATE ENDOPEPTIDASE CWLK"/>
    <property type="match status" value="1"/>
</dbReference>
<dbReference type="InterPro" id="IPR052179">
    <property type="entry name" value="DD-CPase-like"/>
</dbReference>
<evidence type="ECO:0000313" key="4">
    <source>
        <dbReference type="EMBL" id="EKN70192.1"/>
    </source>
</evidence>
<keyword evidence="2" id="KW-1133">Transmembrane helix</keyword>
<dbReference type="InterPro" id="IPR009045">
    <property type="entry name" value="Zn_M74/Hedgehog-like"/>
</dbReference>
<reference evidence="4 5" key="1">
    <citation type="journal article" date="2012" name="Front. Microbiol.">
        <title>Redundancy and modularity in membrane-associated dissimilatory nitrate reduction in Bacillus.</title>
        <authorList>
            <person name="Heylen K."/>
            <person name="Keltjens J."/>
        </authorList>
    </citation>
    <scope>NUCLEOTIDE SEQUENCE [LARGE SCALE GENOMIC DNA]</scope>
    <source>
        <strain evidence="5">LMG 21833T</strain>
    </source>
</reference>
<dbReference type="CDD" id="cd14852">
    <property type="entry name" value="LD-carboxypeptidase"/>
    <property type="match status" value="1"/>
</dbReference>
<dbReference type="Gene3D" id="3.30.1380.10">
    <property type="match status" value="1"/>
</dbReference>
<feature type="compositionally biased region" description="Basic and acidic residues" evidence="1">
    <location>
        <begin position="74"/>
        <end position="83"/>
    </location>
</feature>
<dbReference type="AlphaFoldDB" id="K6DCD3"/>
<organism evidence="4 5">
    <name type="scientific">Neobacillus bataviensis LMG 21833</name>
    <dbReference type="NCBI Taxonomy" id="1117379"/>
    <lineage>
        <taxon>Bacteria</taxon>
        <taxon>Bacillati</taxon>
        <taxon>Bacillota</taxon>
        <taxon>Bacilli</taxon>
        <taxon>Bacillales</taxon>
        <taxon>Bacillaceae</taxon>
        <taxon>Neobacillus</taxon>
    </lineage>
</organism>
<feature type="domain" description="D-alanyl-D-alanine carboxypeptidase-like core" evidence="3">
    <location>
        <begin position="130"/>
        <end position="259"/>
    </location>
</feature>
<keyword evidence="2" id="KW-0812">Transmembrane</keyword>
<proteinExistence type="predicted"/>
<dbReference type="PATRIC" id="fig|1117379.3.peg.1377"/>
<dbReference type="SUPFAM" id="SSF55166">
    <property type="entry name" value="Hedgehog/DD-peptidase"/>
    <property type="match status" value="1"/>
</dbReference>